<dbReference type="Gene3D" id="3.40.50.300">
    <property type="entry name" value="P-loop containing nucleotide triphosphate hydrolases"/>
    <property type="match status" value="2"/>
</dbReference>
<dbReference type="GO" id="GO:0004386">
    <property type="term" value="F:helicase activity"/>
    <property type="evidence" value="ECO:0007669"/>
    <property type="project" value="UniProtKB-KW"/>
</dbReference>
<organism evidence="6">
    <name type="scientific">Taenia asiatica</name>
    <name type="common">Asian tapeworm</name>
    <dbReference type="NCBI Taxonomy" id="60517"/>
    <lineage>
        <taxon>Eukaryota</taxon>
        <taxon>Metazoa</taxon>
        <taxon>Spiralia</taxon>
        <taxon>Lophotrochozoa</taxon>
        <taxon>Platyhelminthes</taxon>
        <taxon>Cestoda</taxon>
        <taxon>Eucestoda</taxon>
        <taxon>Cyclophyllidea</taxon>
        <taxon>Taeniidae</taxon>
        <taxon>Taenia</taxon>
    </lineage>
</organism>
<dbReference type="SMART" id="SM00382">
    <property type="entry name" value="AAA"/>
    <property type="match status" value="1"/>
</dbReference>
<keyword evidence="4" id="KW-0067">ATP-binding</keyword>
<sequence length="300" mass="33186">LDETEDPILDLVRKHLPNGGSLVEVTSLDRVAQLAFKGVRRLNLVQSVVFETAYNSGENLLISAPTGSGKTNTAMLTILHLIRQHINSETGVLETGNFKIVYMAPMKALAAEMAATFGKRLAPLGVRVKECTGDMQLSAQEILETQMLVTTPEKWDVISRKGAGDASLVQALQLLIIDEVHLLHEERGAVIEALVARTLRQVEASQRLIRIVGLSATLPNYLDVAAFLRVNPRRGLFYFDSRFRPVPLDMAFVGVRASVSGSATELLMNEVCYERVIEQLRQDQQVCLIVFDKCIALFIK</sequence>
<keyword evidence="1" id="KW-0547">Nucleotide-binding</keyword>
<evidence type="ECO:0000313" key="6">
    <source>
        <dbReference type="WBParaSite" id="TASK_0000728401-mRNA-1"/>
    </source>
</evidence>
<dbReference type="GO" id="GO:0016787">
    <property type="term" value="F:hydrolase activity"/>
    <property type="evidence" value="ECO:0007669"/>
    <property type="project" value="UniProtKB-KW"/>
</dbReference>
<dbReference type="InterPro" id="IPR027417">
    <property type="entry name" value="P-loop_NTPase"/>
</dbReference>
<keyword evidence="2" id="KW-0378">Hydrolase</keyword>
<reference evidence="6" key="1">
    <citation type="submission" date="2017-02" db="UniProtKB">
        <authorList>
            <consortium name="WormBaseParasite"/>
        </authorList>
    </citation>
    <scope>IDENTIFICATION</scope>
</reference>
<dbReference type="InterPro" id="IPR014001">
    <property type="entry name" value="Helicase_ATP-bd"/>
</dbReference>
<evidence type="ECO:0000259" key="5">
    <source>
        <dbReference type="PROSITE" id="PS51192"/>
    </source>
</evidence>
<dbReference type="Pfam" id="PF00270">
    <property type="entry name" value="DEAD"/>
    <property type="match status" value="1"/>
</dbReference>
<proteinExistence type="predicted"/>
<dbReference type="FunFam" id="3.40.50.300:FF:000102">
    <property type="entry name" value="RNA helicase, activating signal cointegrator 1"/>
    <property type="match status" value="1"/>
</dbReference>
<dbReference type="WBParaSite" id="TASK_0000728401-mRNA-1">
    <property type="protein sequence ID" value="TASK_0000728401-mRNA-1"/>
    <property type="gene ID" value="TASK_0000728401"/>
</dbReference>
<dbReference type="GO" id="GO:0005524">
    <property type="term" value="F:ATP binding"/>
    <property type="evidence" value="ECO:0007669"/>
    <property type="project" value="UniProtKB-KW"/>
</dbReference>
<evidence type="ECO:0000256" key="1">
    <source>
        <dbReference type="ARBA" id="ARBA00022741"/>
    </source>
</evidence>
<feature type="domain" description="Helicase ATP-binding" evidence="5">
    <location>
        <begin position="51"/>
        <end position="236"/>
    </location>
</feature>
<evidence type="ECO:0000256" key="3">
    <source>
        <dbReference type="ARBA" id="ARBA00022806"/>
    </source>
</evidence>
<accession>A0A0R3W9W6</accession>
<dbReference type="STRING" id="60517.A0A0R3W9W6"/>
<dbReference type="InterPro" id="IPR050474">
    <property type="entry name" value="Hel308_SKI2-like"/>
</dbReference>
<dbReference type="InterPro" id="IPR003593">
    <property type="entry name" value="AAA+_ATPase"/>
</dbReference>
<keyword evidence="3" id="KW-0347">Helicase</keyword>
<protein>
    <submittedName>
        <fullName evidence="6">Helicase ATP-binding domain-containing protein</fullName>
    </submittedName>
</protein>
<dbReference type="SMART" id="SM00487">
    <property type="entry name" value="DEXDc"/>
    <property type="match status" value="1"/>
</dbReference>
<dbReference type="PROSITE" id="PS51192">
    <property type="entry name" value="HELICASE_ATP_BIND_1"/>
    <property type="match status" value="1"/>
</dbReference>
<dbReference type="AlphaFoldDB" id="A0A0R3W9W6"/>
<evidence type="ECO:0000256" key="2">
    <source>
        <dbReference type="ARBA" id="ARBA00022801"/>
    </source>
</evidence>
<name>A0A0R3W9W6_TAEAS</name>
<dbReference type="InterPro" id="IPR011545">
    <property type="entry name" value="DEAD/DEAH_box_helicase_dom"/>
</dbReference>
<dbReference type="SUPFAM" id="SSF52540">
    <property type="entry name" value="P-loop containing nucleoside triphosphate hydrolases"/>
    <property type="match status" value="1"/>
</dbReference>
<dbReference type="PANTHER" id="PTHR47961">
    <property type="entry name" value="DNA POLYMERASE THETA, PUTATIVE (AFU_ORTHOLOGUE AFUA_1G05260)-RELATED"/>
    <property type="match status" value="1"/>
</dbReference>
<dbReference type="PANTHER" id="PTHR47961:SF13">
    <property type="entry name" value="ACTIVATING SIGNAL COINTEGRATOR 1 COMPLEX SUBUNIT 3"/>
    <property type="match status" value="1"/>
</dbReference>
<dbReference type="GO" id="GO:0003676">
    <property type="term" value="F:nucleic acid binding"/>
    <property type="evidence" value="ECO:0007669"/>
    <property type="project" value="InterPro"/>
</dbReference>
<evidence type="ECO:0000256" key="4">
    <source>
        <dbReference type="ARBA" id="ARBA00022840"/>
    </source>
</evidence>